<feature type="non-terminal residue" evidence="1">
    <location>
        <position position="151"/>
    </location>
</feature>
<gene>
    <name evidence="1" type="ORF">RPERSI_LOCUS30097</name>
</gene>
<protein>
    <submittedName>
        <fullName evidence="1">2262_t:CDS:1</fullName>
    </submittedName>
</protein>
<evidence type="ECO:0000313" key="1">
    <source>
        <dbReference type="EMBL" id="CAG8836908.1"/>
    </source>
</evidence>
<evidence type="ECO:0000313" key="2">
    <source>
        <dbReference type="Proteomes" id="UP000789920"/>
    </source>
</evidence>
<organism evidence="1 2">
    <name type="scientific">Racocetra persica</name>
    <dbReference type="NCBI Taxonomy" id="160502"/>
    <lineage>
        <taxon>Eukaryota</taxon>
        <taxon>Fungi</taxon>
        <taxon>Fungi incertae sedis</taxon>
        <taxon>Mucoromycota</taxon>
        <taxon>Glomeromycotina</taxon>
        <taxon>Glomeromycetes</taxon>
        <taxon>Diversisporales</taxon>
        <taxon>Gigasporaceae</taxon>
        <taxon>Racocetra</taxon>
    </lineage>
</organism>
<sequence>PGQSTWHTYPKVHTVLQYNKHWDVGAWGNNALAEDPLEYFKLHLADIPDEEKPNLPRGLNYRKAITDFLKKMLILIEETLTKRWDGIKMCQVRYVFTVPAEWRPEKIGIFLNCIYDTKIIEKSYSLEFTTEPEAAALYCMEKSNEYNLSIG</sequence>
<accession>A0ACA9SFR6</accession>
<proteinExistence type="predicted"/>
<dbReference type="Proteomes" id="UP000789920">
    <property type="component" value="Unassembled WGS sequence"/>
</dbReference>
<name>A0ACA9SFR6_9GLOM</name>
<feature type="non-terminal residue" evidence="1">
    <location>
        <position position="1"/>
    </location>
</feature>
<comment type="caution">
    <text evidence="1">The sequence shown here is derived from an EMBL/GenBank/DDBJ whole genome shotgun (WGS) entry which is preliminary data.</text>
</comment>
<reference evidence="1" key="1">
    <citation type="submission" date="2021-06" db="EMBL/GenBank/DDBJ databases">
        <authorList>
            <person name="Kallberg Y."/>
            <person name="Tangrot J."/>
            <person name="Rosling A."/>
        </authorList>
    </citation>
    <scope>NUCLEOTIDE SEQUENCE</scope>
    <source>
        <strain evidence="1">MA461A</strain>
    </source>
</reference>
<dbReference type="EMBL" id="CAJVQC010116041">
    <property type="protein sequence ID" value="CAG8836908.1"/>
    <property type="molecule type" value="Genomic_DNA"/>
</dbReference>
<keyword evidence="2" id="KW-1185">Reference proteome</keyword>